<dbReference type="Proteomes" id="UP000550707">
    <property type="component" value="Unassembled WGS sequence"/>
</dbReference>
<dbReference type="AlphaFoldDB" id="A0A7J8DCC1"/>
<sequence length="121" mass="13538">MLLSLSPSPFLSKISRKKKFSFPDSYCNCLLSRPLVASGDICNAVTEARAECKRTRCEAWLVYSLSAPVLFTPRQLACNSLSHNNHWIQTEEPTDHLIGSSSRCDWPPATSLAQQPVWGRD</sequence>
<proteinExistence type="predicted"/>
<evidence type="ECO:0000313" key="3">
    <source>
        <dbReference type="Proteomes" id="UP000550707"/>
    </source>
</evidence>
<organism evidence="2 3">
    <name type="scientific">Molossus molossus</name>
    <name type="common">Pallas' mastiff bat</name>
    <name type="synonym">Vespertilio molossus</name>
    <dbReference type="NCBI Taxonomy" id="27622"/>
    <lineage>
        <taxon>Eukaryota</taxon>
        <taxon>Metazoa</taxon>
        <taxon>Chordata</taxon>
        <taxon>Craniata</taxon>
        <taxon>Vertebrata</taxon>
        <taxon>Euteleostomi</taxon>
        <taxon>Mammalia</taxon>
        <taxon>Eutheria</taxon>
        <taxon>Laurasiatheria</taxon>
        <taxon>Chiroptera</taxon>
        <taxon>Yangochiroptera</taxon>
        <taxon>Molossidae</taxon>
        <taxon>Molossus</taxon>
    </lineage>
</organism>
<evidence type="ECO:0000313" key="2">
    <source>
        <dbReference type="EMBL" id="KAF6420639.1"/>
    </source>
</evidence>
<feature type="region of interest" description="Disordered" evidence="1">
    <location>
        <begin position="96"/>
        <end position="121"/>
    </location>
</feature>
<accession>A0A7J8DCC1</accession>
<protein>
    <submittedName>
        <fullName evidence="2">Uncharacterized protein</fullName>
    </submittedName>
</protein>
<name>A0A7J8DCC1_MOLMO</name>
<reference evidence="2 3" key="1">
    <citation type="journal article" date="2020" name="Nature">
        <title>Six reference-quality genomes reveal evolution of bat adaptations.</title>
        <authorList>
            <person name="Jebb D."/>
            <person name="Huang Z."/>
            <person name="Pippel M."/>
            <person name="Hughes G.M."/>
            <person name="Lavrichenko K."/>
            <person name="Devanna P."/>
            <person name="Winkler S."/>
            <person name="Jermiin L.S."/>
            <person name="Skirmuntt E.C."/>
            <person name="Katzourakis A."/>
            <person name="Burkitt-Gray L."/>
            <person name="Ray D.A."/>
            <person name="Sullivan K.A.M."/>
            <person name="Roscito J.G."/>
            <person name="Kirilenko B.M."/>
            <person name="Davalos L.M."/>
            <person name="Corthals A.P."/>
            <person name="Power M.L."/>
            <person name="Jones G."/>
            <person name="Ransome R.D."/>
            <person name="Dechmann D.K.N."/>
            <person name="Locatelli A.G."/>
            <person name="Puechmaille S.J."/>
            <person name="Fedrigo O."/>
            <person name="Jarvis E.D."/>
            <person name="Hiller M."/>
            <person name="Vernes S.C."/>
            <person name="Myers E.W."/>
            <person name="Teeling E.C."/>
        </authorList>
    </citation>
    <scope>NUCLEOTIDE SEQUENCE [LARGE SCALE GENOMIC DNA]</scope>
    <source>
        <strain evidence="2">MMolMol1</strain>
        <tissue evidence="2">Muscle</tissue>
    </source>
</reference>
<gene>
    <name evidence="2" type="ORF">HJG59_009368</name>
</gene>
<keyword evidence="3" id="KW-1185">Reference proteome</keyword>
<comment type="caution">
    <text evidence="2">The sequence shown here is derived from an EMBL/GenBank/DDBJ whole genome shotgun (WGS) entry which is preliminary data.</text>
</comment>
<evidence type="ECO:0000256" key="1">
    <source>
        <dbReference type="SAM" id="MobiDB-lite"/>
    </source>
</evidence>
<dbReference type="InParanoid" id="A0A7J8DCC1"/>
<dbReference type="EMBL" id="JACASF010000018">
    <property type="protein sequence ID" value="KAF6420639.1"/>
    <property type="molecule type" value="Genomic_DNA"/>
</dbReference>